<accession>A0A3E4KZH1</accession>
<evidence type="ECO:0000256" key="1">
    <source>
        <dbReference type="SAM" id="MobiDB-lite"/>
    </source>
</evidence>
<organism evidence="2 3">
    <name type="scientific">Bacteroides intestinalis</name>
    <dbReference type="NCBI Taxonomy" id="329854"/>
    <lineage>
        <taxon>Bacteria</taxon>
        <taxon>Pseudomonadati</taxon>
        <taxon>Bacteroidota</taxon>
        <taxon>Bacteroidia</taxon>
        <taxon>Bacteroidales</taxon>
        <taxon>Bacteroidaceae</taxon>
        <taxon>Bacteroides</taxon>
    </lineage>
</organism>
<name>A0A3E4KZH1_9BACE</name>
<evidence type="ECO:0008006" key="4">
    <source>
        <dbReference type="Google" id="ProtNLM"/>
    </source>
</evidence>
<dbReference type="AlphaFoldDB" id="A0A3E4KZH1"/>
<feature type="region of interest" description="Disordered" evidence="1">
    <location>
        <begin position="19"/>
        <end position="59"/>
    </location>
</feature>
<sequence>MADNYLEKQYEAYEARKAAWEKERKYGKKPSPAKRPKTEEKSKGSEETPPIISHPESTI</sequence>
<comment type="caution">
    <text evidence="2">The sequence shown here is derived from an EMBL/GenBank/DDBJ whole genome shotgun (WGS) entry which is preliminary data.</text>
</comment>
<feature type="compositionally biased region" description="Basic and acidic residues" evidence="1">
    <location>
        <begin position="36"/>
        <end position="46"/>
    </location>
</feature>
<feature type="compositionally biased region" description="Basic residues" evidence="1">
    <location>
        <begin position="25"/>
        <end position="35"/>
    </location>
</feature>
<proteinExistence type="predicted"/>
<evidence type="ECO:0000313" key="2">
    <source>
        <dbReference type="EMBL" id="RGT57311.1"/>
    </source>
</evidence>
<dbReference type="Proteomes" id="UP000284772">
    <property type="component" value="Unassembled WGS sequence"/>
</dbReference>
<dbReference type="EMBL" id="QRWT01000002">
    <property type="protein sequence ID" value="RGT57311.1"/>
    <property type="molecule type" value="Genomic_DNA"/>
</dbReference>
<evidence type="ECO:0000313" key="3">
    <source>
        <dbReference type="Proteomes" id="UP000284772"/>
    </source>
</evidence>
<dbReference type="RefSeq" id="WP_117706544.1">
    <property type="nucleotide sequence ID" value="NZ_JAQDHL010000003.1"/>
</dbReference>
<protein>
    <recommendedName>
        <fullName evidence="4">Dehydrogenase</fullName>
    </recommendedName>
</protein>
<gene>
    <name evidence="2" type="ORF">DWX27_03890</name>
</gene>
<reference evidence="2 3" key="1">
    <citation type="submission" date="2018-08" db="EMBL/GenBank/DDBJ databases">
        <title>A genome reference for cultivated species of the human gut microbiota.</title>
        <authorList>
            <person name="Zou Y."/>
            <person name="Xue W."/>
            <person name="Luo G."/>
        </authorList>
    </citation>
    <scope>NUCLEOTIDE SEQUENCE [LARGE SCALE GENOMIC DNA]</scope>
    <source>
        <strain evidence="2 3">AF19-10AC</strain>
    </source>
</reference>